<organism evidence="6 7">
    <name type="scientific">Nocardia amikacinitolerans</name>
    <dbReference type="NCBI Taxonomy" id="756689"/>
    <lineage>
        <taxon>Bacteria</taxon>
        <taxon>Bacillati</taxon>
        <taxon>Actinomycetota</taxon>
        <taxon>Actinomycetes</taxon>
        <taxon>Mycobacteriales</taxon>
        <taxon>Nocardiaceae</taxon>
        <taxon>Nocardia</taxon>
    </lineage>
</organism>
<dbReference type="PANTHER" id="PTHR48467:SF1">
    <property type="entry name" value="GLUTAMATE SYNTHASE 1 [NADH], CHLOROPLASTIC-LIKE"/>
    <property type="match status" value="1"/>
</dbReference>
<evidence type="ECO:0000256" key="2">
    <source>
        <dbReference type="ARBA" id="ARBA00022630"/>
    </source>
</evidence>
<feature type="non-terminal residue" evidence="6">
    <location>
        <position position="1"/>
    </location>
</feature>
<keyword evidence="3" id="KW-0274">FAD</keyword>
<proteinExistence type="predicted"/>
<evidence type="ECO:0000313" key="6">
    <source>
        <dbReference type="EMBL" id="SNY89447.1"/>
    </source>
</evidence>
<dbReference type="EMBL" id="OBEG01000008">
    <property type="protein sequence ID" value="SNY89447.1"/>
    <property type="molecule type" value="Genomic_DNA"/>
</dbReference>
<dbReference type="AlphaFoldDB" id="A0A285LZ59"/>
<dbReference type="InterPro" id="IPR055275">
    <property type="entry name" value="Ferredox_Rdtase"/>
</dbReference>
<protein>
    <submittedName>
        <fullName evidence="6">Ferredoxin--NADP+ reductase</fullName>
    </submittedName>
</protein>
<keyword evidence="4" id="KW-0521">NADP</keyword>
<gene>
    <name evidence="6" type="ORF">SAMN04244553_6460</name>
</gene>
<evidence type="ECO:0000256" key="4">
    <source>
        <dbReference type="ARBA" id="ARBA00022857"/>
    </source>
</evidence>
<evidence type="ECO:0000256" key="5">
    <source>
        <dbReference type="ARBA" id="ARBA00023002"/>
    </source>
</evidence>
<accession>A0A285LZ59</accession>
<keyword evidence="2" id="KW-0285">Flavoprotein</keyword>
<comment type="cofactor">
    <cofactor evidence="1">
        <name>FAD</name>
        <dbReference type="ChEBI" id="CHEBI:57692"/>
    </cofactor>
</comment>
<keyword evidence="7" id="KW-1185">Reference proteome</keyword>
<evidence type="ECO:0000256" key="3">
    <source>
        <dbReference type="ARBA" id="ARBA00022827"/>
    </source>
</evidence>
<evidence type="ECO:0000256" key="1">
    <source>
        <dbReference type="ARBA" id="ARBA00001974"/>
    </source>
</evidence>
<sequence>EQWAIRDQGNRPHKLFLHFFESPAEVLGDENGKVVGLRTERTQLDGTGNVKGTGVFKDWDVQAVYRAVGYLSQNINQLPFDDQAGTVPNEAGRVIADENADGPARYMPATYVTGWIKRGPVGLIGHTKGDANETIACLLADRETFDGATHPDPASVLGFLRSKDVPYTTWEGWYRLDSYERALGEPEGRERVKVVEREDMLRVSLG</sequence>
<dbReference type="PANTHER" id="PTHR48467">
    <property type="entry name" value="GLUTAMATE SYNTHASE 1 [NADH], CHLOROPLASTIC-LIKE"/>
    <property type="match status" value="1"/>
</dbReference>
<reference evidence="6 7" key="1">
    <citation type="submission" date="2017-09" db="EMBL/GenBank/DDBJ databases">
        <authorList>
            <person name="Ehlers B."/>
            <person name="Leendertz F.H."/>
        </authorList>
    </citation>
    <scope>NUCLEOTIDE SEQUENCE [LARGE SCALE GENOMIC DNA]</scope>
    <source>
        <strain evidence="6 7">DSM 45537</strain>
    </source>
</reference>
<dbReference type="Proteomes" id="UP000219565">
    <property type="component" value="Unassembled WGS sequence"/>
</dbReference>
<evidence type="ECO:0000313" key="7">
    <source>
        <dbReference type="Proteomes" id="UP000219565"/>
    </source>
</evidence>
<dbReference type="GO" id="GO:0016491">
    <property type="term" value="F:oxidoreductase activity"/>
    <property type="evidence" value="ECO:0007669"/>
    <property type="project" value="UniProtKB-KW"/>
</dbReference>
<dbReference type="InterPro" id="IPR036188">
    <property type="entry name" value="FAD/NAD-bd_sf"/>
</dbReference>
<dbReference type="SUPFAM" id="SSF51905">
    <property type="entry name" value="FAD/NAD(P)-binding domain"/>
    <property type="match status" value="1"/>
</dbReference>
<dbReference type="Gene3D" id="3.40.50.720">
    <property type="entry name" value="NAD(P)-binding Rossmann-like Domain"/>
    <property type="match status" value="1"/>
</dbReference>
<name>A0A285LZ59_9NOCA</name>
<dbReference type="Gene3D" id="3.50.50.60">
    <property type="entry name" value="FAD/NAD(P)-binding domain"/>
    <property type="match status" value="1"/>
</dbReference>
<keyword evidence="5" id="KW-0560">Oxidoreductase</keyword>